<feature type="domain" description="Organic solvent tolerance-like N-terminal" evidence="3">
    <location>
        <begin position="25"/>
        <end position="179"/>
    </location>
</feature>
<feature type="chain" id="PRO_5042713551" evidence="2">
    <location>
        <begin position="22"/>
        <end position="497"/>
    </location>
</feature>
<evidence type="ECO:0000313" key="8">
    <source>
        <dbReference type="EMBL" id="RGY08973.1"/>
    </source>
</evidence>
<name>A0A412WIV1_9BACT</name>
<gene>
    <name evidence="7" type="ORF">DWW24_08135</name>
    <name evidence="6" type="ORF">DWW57_00505</name>
    <name evidence="8" type="ORF">DXA53_03745</name>
    <name evidence="4" type="ORF">L0P03_04095</name>
    <name evidence="5" type="ORF">PN645_01605</name>
</gene>
<evidence type="ECO:0000256" key="1">
    <source>
        <dbReference type="ARBA" id="ARBA00022729"/>
    </source>
</evidence>
<dbReference type="Proteomes" id="UP001212263">
    <property type="component" value="Unassembled WGS sequence"/>
</dbReference>
<dbReference type="Pfam" id="PF13100">
    <property type="entry name" value="OstA_2"/>
    <property type="match status" value="1"/>
</dbReference>
<dbReference type="Proteomes" id="UP000283426">
    <property type="component" value="Unassembled WGS sequence"/>
</dbReference>
<organism evidence="7 9">
    <name type="scientific">Odoribacter splanchnicus</name>
    <dbReference type="NCBI Taxonomy" id="28118"/>
    <lineage>
        <taxon>Bacteria</taxon>
        <taxon>Pseudomonadati</taxon>
        <taxon>Bacteroidota</taxon>
        <taxon>Bacteroidia</taxon>
        <taxon>Bacteroidales</taxon>
        <taxon>Odoribacteraceae</taxon>
        <taxon>Odoribacter</taxon>
    </lineage>
</organism>
<reference evidence="4" key="2">
    <citation type="submission" date="2022-01" db="EMBL/GenBank/DDBJ databases">
        <title>Collection of gut derived symbiotic bacterial strains cultured from healthy donors.</title>
        <authorList>
            <person name="Lin H."/>
            <person name="Kohout C."/>
            <person name="Waligurski E."/>
            <person name="Pamer E.G."/>
        </authorList>
    </citation>
    <scope>NUCLEOTIDE SEQUENCE</scope>
    <source>
        <strain evidence="4">DFI.1.149</strain>
    </source>
</reference>
<evidence type="ECO:0000256" key="2">
    <source>
        <dbReference type="SAM" id="SignalP"/>
    </source>
</evidence>
<dbReference type="PANTHER" id="PTHR36504:SF1">
    <property type="entry name" value="LIPOPOLYSACCHARIDE EXPORT SYSTEM PROTEIN LPTA"/>
    <property type="match status" value="1"/>
</dbReference>
<evidence type="ECO:0000313" key="6">
    <source>
        <dbReference type="EMBL" id="RGU58914.1"/>
    </source>
</evidence>
<dbReference type="RefSeq" id="WP_013611071.1">
    <property type="nucleotide sequence ID" value="NZ_JABWDG010000005.1"/>
</dbReference>
<evidence type="ECO:0000259" key="3">
    <source>
        <dbReference type="Pfam" id="PF13100"/>
    </source>
</evidence>
<protein>
    <submittedName>
        <fullName evidence="7">Organic solvent tolerance protein OstA</fullName>
    </submittedName>
    <submittedName>
        <fullName evidence="5">OstA-like protein</fullName>
    </submittedName>
</protein>
<proteinExistence type="predicted"/>
<dbReference type="GO" id="GO:0015920">
    <property type="term" value="P:lipopolysaccharide transport"/>
    <property type="evidence" value="ECO:0007669"/>
    <property type="project" value="TreeGrafter"/>
</dbReference>
<dbReference type="Proteomes" id="UP000284243">
    <property type="component" value="Unassembled WGS sequence"/>
</dbReference>
<dbReference type="GO" id="GO:0030288">
    <property type="term" value="C:outer membrane-bounded periplasmic space"/>
    <property type="evidence" value="ECO:0007669"/>
    <property type="project" value="TreeGrafter"/>
</dbReference>
<dbReference type="GeneID" id="61273990"/>
<dbReference type="Gene3D" id="2.60.450.10">
    <property type="entry name" value="Lipopolysaccharide (LPS) transport protein A like domain"/>
    <property type="match status" value="2"/>
</dbReference>
<dbReference type="InterPro" id="IPR052037">
    <property type="entry name" value="LPS_export_LptA"/>
</dbReference>
<dbReference type="PANTHER" id="PTHR36504">
    <property type="entry name" value="LIPOPOLYSACCHARIDE EXPORT SYSTEM PROTEIN LPTA"/>
    <property type="match status" value="1"/>
</dbReference>
<dbReference type="AlphaFoldDB" id="A0A412WIV1"/>
<feature type="signal peptide" evidence="2">
    <location>
        <begin position="1"/>
        <end position="21"/>
    </location>
</feature>
<dbReference type="EMBL" id="QSCO01000004">
    <property type="protein sequence ID" value="RGY08973.1"/>
    <property type="molecule type" value="Genomic_DNA"/>
</dbReference>
<dbReference type="OMA" id="YCERGFY"/>
<dbReference type="GO" id="GO:0017089">
    <property type="term" value="F:glycolipid transfer activity"/>
    <property type="evidence" value="ECO:0007669"/>
    <property type="project" value="TreeGrafter"/>
</dbReference>
<evidence type="ECO:0000313" key="10">
    <source>
        <dbReference type="Proteomes" id="UP000284243"/>
    </source>
</evidence>
<sequence>MYLKILLLSICFAGTICPSFAQQKDVIDILHADTYAVNMKSNIDSLLGNVRLKHKNMLMFCDKLYNHRDSNYVEAFGNVHVIQNDTLNLWGDFMLYNGNTEFAKVRDNVIMKDPKITLTTDFLDYDAANRVGYYFNKGTIKDSINTLISDIGYYYLPINEMFFKDSVKVYTPEYTMYSDTLKYQTETKVITILGPTNIYGDNRTLYSENGWYNSLTSHAELYKNNHLTYNEYLGRADTLIVDSLSGKAIMHQNIHLYDTVNNVIVEGNYGEVTKNNDYAYVTERAQLILVGKTDSLFVHGDTLSSSKDSLGNNVLKAYYNTKFFNPDLQGICDSMIFPVADSTVYLFGTPIVWASGNQLTGTTIDMHLKNNEVDLFHLNNKAFIVNQLDTAKFNQIKGRNMTGYIRHNELYLVEVDGNGESIYYPDDKGVIIGLNKTISSAIKIHLKEKRVNRIVFITKPEGTLNPLIIVDPKDRFLKDFEWHQDKQPRSKEDIFNK</sequence>
<evidence type="ECO:0000313" key="7">
    <source>
        <dbReference type="EMBL" id="RGV27110.1"/>
    </source>
</evidence>
<dbReference type="InterPro" id="IPR005653">
    <property type="entry name" value="OstA-like_N"/>
</dbReference>
<dbReference type="Proteomes" id="UP001199750">
    <property type="component" value="Unassembled WGS sequence"/>
</dbReference>
<dbReference type="EMBL" id="QRYC01000001">
    <property type="protein sequence ID" value="RGU58914.1"/>
    <property type="molecule type" value="Genomic_DNA"/>
</dbReference>
<reference evidence="5" key="3">
    <citation type="submission" date="2023-01" db="EMBL/GenBank/DDBJ databases">
        <title>Human gut microbiome strain richness.</title>
        <authorList>
            <person name="Chen-Liaw A."/>
        </authorList>
    </citation>
    <scope>NUCLEOTIDE SEQUENCE</scope>
    <source>
        <strain evidence="5">RTP21484st1_B7_RTP21484_190118</strain>
    </source>
</reference>
<dbReference type="EMBL" id="JAQMRD010000001">
    <property type="protein sequence ID" value="MDB9221698.1"/>
    <property type="molecule type" value="Genomic_DNA"/>
</dbReference>
<evidence type="ECO:0000313" key="5">
    <source>
        <dbReference type="EMBL" id="MDB9221698.1"/>
    </source>
</evidence>
<comment type="caution">
    <text evidence="7">The sequence shown here is derived from an EMBL/GenBank/DDBJ whole genome shotgun (WGS) entry which is preliminary data.</text>
</comment>
<evidence type="ECO:0000313" key="9">
    <source>
        <dbReference type="Proteomes" id="UP000283426"/>
    </source>
</evidence>
<dbReference type="EMBL" id="JAKNDN010000006">
    <property type="protein sequence ID" value="MCG4959040.1"/>
    <property type="molecule type" value="Genomic_DNA"/>
</dbReference>
<dbReference type="GO" id="GO:0009279">
    <property type="term" value="C:cell outer membrane"/>
    <property type="evidence" value="ECO:0007669"/>
    <property type="project" value="TreeGrafter"/>
</dbReference>
<keyword evidence="1 2" id="KW-0732">Signal</keyword>
<dbReference type="EMBL" id="QRYW01000015">
    <property type="protein sequence ID" value="RGV27110.1"/>
    <property type="molecule type" value="Genomic_DNA"/>
</dbReference>
<reference evidence="9 10" key="1">
    <citation type="submission" date="2018-08" db="EMBL/GenBank/DDBJ databases">
        <title>A genome reference for cultivated species of the human gut microbiota.</title>
        <authorList>
            <person name="Zou Y."/>
            <person name="Xue W."/>
            <person name="Luo G."/>
        </authorList>
    </citation>
    <scope>NUCLEOTIDE SEQUENCE [LARGE SCALE GENOMIC DNA]</scope>
    <source>
        <strain evidence="7 9">AF14-6AC</strain>
        <strain evidence="6 10">AF16-14</strain>
        <strain evidence="8 11">OF03-11</strain>
    </source>
</reference>
<evidence type="ECO:0000313" key="4">
    <source>
        <dbReference type="EMBL" id="MCG4959040.1"/>
    </source>
</evidence>
<dbReference type="Proteomes" id="UP000284434">
    <property type="component" value="Unassembled WGS sequence"/>
</dbReference>
<evidence type="ECO:0000313" key="11">
    <source>
        <dbReference type="Proteomes" id="UP000284434"/>
    </source>
</evidence>
<accession>A0A412WIV1</accession>